<organism evidence="3 4">
    <name type="scientific">Morchella conica CCBAS932</name>
    <dbReference type="NCBI Taxonomy" id="1392247"/>
    <lineage>
        <taxon>Eukaryota</taxon>
        <taxon>Fungi</taxon>
        <taxon>Dikarya</taxon>
        <taxon>Ascomycota</taxon>
        <taxon>Pezizomycotina</taxon>
        <taxon>Pezizomycetes</taxon>
        <taxon>Pezizales</taxon>
        <taxon>Morchellaceae</taxon>
        <taxon>Morchella</taxon>
    </lineage>
</organism>
<evidence type="ECO:0000256" key="1">
    <source>
        <dbReference type="SAM" id="SignalP"/>
    </source>
</evidence>
<dbReference type="PANTHER" id="PTHR40617:SF1">
    <property type="entry name" value="ATTH DOMAIN-CONTAINING PROTEIN-RELATED"/>
    <property type="match status" value="1"/>
</dbReference>
<reference evidence="3 4" key="1">
    <citation type="journal article" date="2018" name="Nat. Ecol. Evol.">
        <title>Pezizomycetes genomes reveal the molecular basis of ectomycorrhizal truffle lifestyle.</title>
        <authorList>
            <person name="Murat C."/>
            <person name="Payen T."/>
            <person name="Noel B."/>
            <person name="Kuo A."/>
            <person name="Morin E."/>
            <person name="Chen J."/>
            <person name="Kohler A."/>
            <person name="Krizsan K."/>
            <person name="Balestrini R."/>
            <person name="Da Silva C."/>
            <person name="Montanini B."/>
            <person name="Hainaut M."/>
            <person name="Levati E."/>
            <person name="Barry K.W."/>
            <person name="Belfiori B."/>
            <person name="Cichocki N."/>
            <person name="Clum A."/>
            <person name="Dockter R.B."/>
            <person name="Fauchery L."/>
            <person name="Guy J."/>
            <person name="Iotti M."/>
            <person name="Le Tacon F."/>
            <person name="Lindquist E.A."/>
            <person name="Lipzen A."/>
            <person name="Malagnac F."/>
            <person name="Mello A."/>
            <person name="Molinier V."/>
            <person name="Miyauchi S."/>
            <person name="Poulain J."/>
            <person name="Riccioni C."/>
            <person name="Rubini A."/>
            <person name="Sitrit Y."/>
            <person name="Splivallo R."/>
            <person name="Traeger S."/>
            <person name="Wang M."/>
            <person name="Zifcakova L."/>
            <person name="Wipf D."/>
            <person name="Zambonelli A."/>
            <person name="Paolocci F."/>
            <person name="Nowrousian M."/>
            <person name="Ottonello S."/>
            <person name="Baldrian P."/>
            <person name="Spatafora J.W."/>
            <person name="Henrissat B."/>
            <person name="Nagy L.G."/>
            <person name="Aury J.M."/>
            <person name="Wincker P."/>
            <person name="Grigoriev I.V."/>
            <person name="Bonfante P."/>
            <person name="Martin F.M."/>
        </authorList>
    </citation>
    <scope>NUCLEOTIDE SEQUENCE [LARGE SCALE GENOMIC DNA]</scope>
    <source>
        <strain evidence="3 4">CCBAS932</strain>
    </source>
</reference>
<dbReference type="Proteomes" id="UP000277580">
    <property type="component" value="Unassembled WGS sequence"/>
</dbReference>
<dbReference type="Gene3D" id="2.40.370.10">
    <property type="entry name" value="AttH-like domain"/>
    <property type="match status" value="2"/>
</dbReference>
<gene>
    <name evidence="3" type="ORF">P167DRAFT_608363</name>
</gene>
<accession>A0A3N4KHL8</accession>
<dbReference type="InterPro" id="IPR010791">
    <property type="entry name" value="AttH_dom"/>
</dbReference>
<evidence type="ECO:0000313" key="4">
    <source>
        <dbReference type="Proteomes" id="UP000277580"/>
    </source>
</evidence>
<keyword evidence="4" id="KW-1185">Reference proteome</keyword>
<dbReference type="Pfam" id="PF07143">
    <property type="entry name" value="CrtC"/>
    <property type="match status" value="1"/>
</dbReference>
<dbReference type="SUPFAM" id="SSF159245">
    <property type="entry name" value="AttH-like"/>
    <property type="match status" value="1"/>
</dbReference>
<feature type="chain" id="PRO_5018328777" description="AttH domain-containing protein" evidence="1">
    <location>
        <begin position="19"/>
        <end position="357"/>
    </location>
</feature>
<dbReference type="OrthoDB" id="5295747at2759"/>
<dbReference type="AlphaFoldDB" id="A0A3N4KHL8"/>
<dbReference type="InterPro" id="IPR023374">
    <property type="entry name" value="AttH-like_dom_sf"/>
</dbReference>
<dbReference type="STRING" id="1392247.A0A3N4KHL8"/>
<dbReference type="EMBL" id="ML119157">
    <property type="protein sequence ID" value="RPB08898.1"/>
    <property type="molecule type" value="Genomic_DNA"/>
</dbReference>
<name>A0A3N4KHL8_9PEZI</name>
<evidence type="ECO:0000313" key="3">
    <source>
        <dbReference type="EMBL" id="RPB08898.1"/>
    </source>
</evidence>
<keyword evidence="1" id="KW-0732">Signal</keyword>
<dbReference type="InParanoid" id="A0A3N4KHL8"/>
<feature type="signal peptide" evidence="1">
    <location>
        <begin position="1"/>
        <end position="18"/>
    </location>
</feature>
<feature type="domain" description="AttH" evidence="2">
    <location>
        <begin position="137"/>
        <end position="216"/>
    </location>
</feature>
<sequence length="357" mass="38756">MKFLSSSLLLTSVAVVYGGSIPAFIPERTSSLDTPLGISFPALYDLRQPLASSTDTGTGSWWAATYLKSSNNTNYLLISHLMTAPGLIRASLLDLDTLSLYKQFYIPIVNVPAISVGGLLNVSIPTQYGFKAIGSDGLPAFHTWAKDPQFSYNITFQPTSPIIYNAGAGGFLLGLAPTYQYSVPSAFTTGTLQIGDGEELTIDEDNSFTWFDRQWGAGLPLTGNFTWFHAHLGGGVKLSIWAADSEIPYQRTRFATVRRADGALDVRAIEFEPDYSNGGYKSTRLNNVVYATAWTVKFGEEALRIESVRKDQEMVGSVGLVSTYTGYITVKGKFEGDAVDAFGSTEVIDFKNGAMVV</sequence>
<proteinExistence type="predicted"/>
<evidence type="ECO:0000259" key="2">
    <source>
        <dbReference type="Pfam" id="PF07143"/>
    </source>
</evidence>
<dbReference type="InterPro" id="IPR053112">
    <property type="entry name" value="Fungal_Dehydratase/Hydratase"/>
</dbReference>
<dbReference type="PANTHER" id="PTHR40617">
    <property type="entry name" value="TERPENE CYCLASE ASQC"/>
    <property type="match status" value="1"/>
</dbReference>
<protein>
    <recommendedName>
        <fullName evidence="2">AttH domain-containing protein</fullName>
    </recommendedName>
</protein>